<reference evidence="4" key="2">
    <citation type="submission" date="2014-05" db="EMBL/GenBank/DDBJ databases">
        <title>Draft genome sequence of Virgibacillus massiliensis Vm-5.</title>
        <authorList>
            <person name="Khelaifia S."/>
            <person name="Croce O."/>
            <person name="Lagier J.C."/>
            <person name="Raoult D."/>
        </authorList>
    </citation>
    <scope>NUCLEOTIDE SEQUENCE [LARGE SCALE GENOMIC DNA]</scope>
    <source>
        <strain evidence="4">Vm-5</strain>
    </source>
</reference>
<dbReference type="Gene3D" id="3.20.20.380">
    <property type="entry name" value="Copper homeostasis (CutC) domain"/>
    <property type="match status" value="1"/>
</dbReference>
<protein>
    <recommendedName>
        <fullName evidence="2">PF03932 family protein CutC</fullName>
    </recommendedName>
</protein>
<proteinExistence type="inferred from homology"/>
<sequence>MLEVIVQNGEEAIHAENFGANRLELVTAISEGGLTPSYGTIKHVLKNVSIPVQIMIRPHSYHFNYTSSDLEIIIEDIRQLAKLGGLRIVFGAVTADYKINTAILDQIIQAAPNIDITFHRAFDEVEDQVNAYYTLTQYKQHVKRILTSGGKENCQAGQNNLESLVNLANQLQGPEIMPGGGLTPSNLEPIHKQVQAGQYHFGRSLRIKGDFKHSFDPLNFKKVVNVLNSSYKQERN</sequence>
<name>A0A024QD60_9BACI</name>
<dbReference type="EMBL" id="CCDP010000002">
    <property type="protein sequence ID" value="CDQ40429.1"/>
    <property type="molecule type" value="Genomic_DNA"/>
</dbReference>
<comment type="similarity">
    <text evidence="1 2">Belongs to the CutC family.</text>
</comment>
<reference evidence="3 4" key="1">
    <citation type="submission" date="2014-03" db="EMBL/GenBank/DDBJ databases">
        <authorList>
            <person name="Urmite Genomes U."/>
        </authorList>
    </citation>
    <scope>NUCLEOTIDE SEQUENCE [LARGE SCALE GENOMIC DNA]</scope>
    <source>
        <strain evidence="3 4">Vm-5</strain>
    </source>
</reference>
<comment type="caution">
    <text evidence="3">The sequence shown here is derived from an EMBL/GenBank/DDBJ whole genome shotgun (WGS) entry which is preliminary data.</text>
</comment>
<dbReference type="Pfam" id="PF03932">
    <property type="entry name" value="CutC"/>
    <property type="match status" value="1"/>
</dbReference>
<gene>
    <name evidence="2 3" type="primary">cutC</name>
    <name evidence="3" type="ORF">BN990_02752</name>
</gene>
<dbReference type="RefSeq" id="WP_021291884.1">
    <property type="nucleotide sequence ID" value="NZ_BNER01000004.1"/>
</dbReference>
<dbReference type="GO" id="GO:0005507">
    <property type="term" value="F:copper ion binding"/>
    <property type="evidence" value="ECO:0007669"/>
    <property type="project" value="TreeGrafter"/>
</dbReference>
<evidence type="ECO:0000313" key="4">
    <source>
        <dbReference type="Proteomes" id="UP000028875"/>
    </source>
</evidence>
<organism evidence="3 4">
    <name type="scientific">Virgibacillus massiliensis</name>
    <dbReference type="NCBI Taxonomy" id="1462526"/>
    <lineage>
        <taxon>Bacteria</taxon>
        <taxon>Bacillati</taxon>
        <taxon>Bacillota</taxon>
        <taxon>Bacilli</taxon>
        <taxon>Bacillales</taxon>
        <taxon>Bacillaceae</taxon>
        <taxon>Virgibacillus</taxon>
    </lineage>
</organism>
<dbReference type="InterPro" id="IPR005627">
    <property type="entry name" value="CutC-like"/>
</dbReference>
<comment type="caution">
    <text evidence="2">Once thought to be involved in copper homeostasis, experiments in E.coli have shown this is not the case.</text>
</comment>
<evidence type="ECO:0000256" key="1">
    <source>
        <dbReference type="ARBA" id="ARBA00007768"/>
    </source>
</evidence>
<dbReference type="eggNOG" id="COG3142">
    <property type="taxonomic scope" value="Bacteria"/>
</dbReference>
<keyword evidence="4" id="KW-1185">Reference proteome</keyword>
<dbReference type="InterPro" id="IPR036822">
    <property type="entry name" value="CutC-like_dom_sf"/>
</dbReference>
<comment type="subcellular location">
    <subcellularLocation>
        <location evidence="2">Cytoplasm</location>
    </subcellularLocation>
</comment>
<dbReference type="PANTHER" id="PTHR12598:SF0">
    <property type="entry name" value="COPPER HOMEOSTASIS PROTEIN CUTC HOMOLOG"/>
    <property type="match status" value="1"/>
</dbReference>
<keyword evidence="2" id="KW-0963">Cytoplasm</keyword>
<dbReference type="HAMAP" id="MF_00795">
    <property type="entry name" value="CutC"/>
    <property type="match status" value="1"/>
</dbReference>
<evidence type="ECO:0000313" key="3">
    <source>
        <dbReference type="EMBL" id="CDQ40429.1"/>
    </source>
</evidence>
<dbReference type="SUPFAM" id="SSF110395">
    <property type="entry name" value="CutC-like"/>
    <property type="match status" value="1"/>
</dbReference>
<dbReference type="AlphaFoldDB" id="A0A024QD60"/>
<dbReference type="STRING" id="1462526.BN990_02752"/>
<dbReference type="Proteomes" id="UP000028875">
    <property type="component" value="Unassembled WGS sequence"/>
</dbReference>
<dbReference type="PANTHER" id="PTHR12598">
    <property type="entry name" value="COPPER HOMEOSTASIS PROTEIN CUTC"/>
    <property type="match status" value="1"/>
</dbReference>
<evidence type="ECO:0000256" key="2">
    <source>
        <dbReference type="HAMAP-Rule" id="MF_00795"/>
    </source>
</evidence>
<accession>A0A024QD60</accession>
<dbReference type="GO" id="GO:0005737">
    <property type="term" value="C:cytoplasm"/>
    <property type="evidence" value="ECO:0007669"/>
    <property type="project" value="UniProtKB-SubCell"/>
</dbReference>